<gene>
    <name evidence="3" type="ORF">BU26DRAFT_287315</name>
</gene>
<feature type="region of interest" description="Disordered" evidence="1">
    <location>
        <begin position="208"/>
        <end position="227"/>
    </location>
</feature>
<feature type="region of interest" description="Disordered" evidence="1">
    <location>
        <begin position="427"/>
        <end position="537"/>
    </location>
</feature>
<proteinExistence type="predicted"/>
<organism evidence="3 4">
    <name type="scientific">Trematosphaeria pertusa</name>
    <dbReference type="NCBI Taxonomy" id="390896"/>
    <lineage>
        <taxon>Eukaryota</taxon>
        <taxon>Fungi</taxon>
        <taxon>Dikarya</taxon>
        <taxon>Ascomycota</taxon>
        <taxon>Pezizomycotina</taxon>
        <taxon>Dothideomycetes</taxon>
        <taxon>Pleosporomycetidae</taxon>
        <taxon>Pleosporales</taxon>
        <taxon>Massarineae</taxon>
        <taxon>Trematosphaeriaceae</taxon>
        <taxon>Trematosphaeria</taxon>
    </lineage>
</organism>
<dbReference type="PROSITE" id="PS50006">
    <property type="entry name" value="FHA_DOMAIN"/>
    <property type="match status" value="1"/>
</dbReference>
<dbReference type="SMART" id="SM00240">
    <property type="entry name" value="FHA"/>
    <property type="match status" value="1"/>
</dbReference>
<dbReference type="OrthoDB" id="4096268at2759"/>
<dbReference type="PANTHER" id="PTHR15715">
    <property type="entry name" value="CENTROSOMAL PROTEIN OF 170 KDA"/>
    <property type="match status" value="1"/>
</dbReference>
<feature type="compositionally biased region" description="Polar residues" evidence="1">
    <location>
        <begin position="478"/>
        <end position="503"/>
    </location>
</feature>
<dbReference type="RefSeq" id="XP_033684683.1">
    <property type="nucleotide sequence ID" value="XM_033821586.1"/>
</dbReference>
<dbReference type="InterPro" id="IPR008984">
    <property type="entry name" value="SMAD_FHA_dom_sf"/>
</dbReference>
<dbReference type="Pfam" id="PF00498">
    <property type="entry name" value="FHA"/>
    <property type="match status" value="1"/>
</dbReference>
<protein>
    <recommendedName>
        <fullName evidence="2">FHA domain-containing protein</fullName>
    </recommendedName>
</protein>
<dbReference type="PANTHER" id="PTHR15715:SF37">
    <property type="entry name" value="LD47843P"/>
    <property type="match status" value="1"/>
</dbReference>
<feature type="region of interest" description="Disordered" evidence="1">
    <location>
        <begin position="251"/>
        <end position="304"/>
    </location>
</feature>
<evidence type="ECO:0000313" key="4">
    <source>
        <dbReference type="Proteomes" id="UP000800094"/>
    </source>
</evidence>
<evidence type="ECO:0000313" key="3">
    <source>
        <dbReference type="EMBL" id="KAF2249679.1"/>
    </source>
</evidence>
<dbReference type="InterPro" id="IPR000253">
    <property type="entry name" value="FHA_dom"/>
</dbReference>
<dbReference type="Proteomes" id="UP000800094">
    <property type="component" value="Unassembled WGS sequence"/>
</dbReference>
<dbReference type="EMBL" id="ML987194">
    <property type="protein sequence ID" value="KAF2249679.1"/>
    <property type="molecule type" value="Genomic_DNA"/>
</dbReference>
<accession>A0A6A6IHJ3</accession>
<dbReference type="GO" id="GO:0005737">
    <property type="term" value="C:cytoplasm"/>
    <property type="evidence" value="ECO:0007669"/>
    <property type="project" value="TreeGrafter"/>
</dbReference>
<dbReference type="Gene3D" id="2.60.200.20">
    <property type="match status" value="1"/>
</dbReference>
<dbReference type="GeneID" id="54574916"/>
<feature type="compositionally biased region" description="Acidic residues" evidence="1">
    <location>
        <begin position="150"/>
        <end position="161"/>
    </location>
</feature>
<keyword evidence="4" id="KW-1185">Reference proteome</keyword>
<feature type="region of interest" description="Disordered" evidence="1">
    <location>
        <begin position="137"/>
        <end position="183"/>
    </location>
</feature>
<feature type="domain" description="FHA" evidence="2">
    <location>
        <begin position="33"/>
        <end position="97"/>
    </location>
</feature>
<name>A0A6A6IHJ3_9PLEO</name>
<evidence type="ECO:0000259" key="2">
    <source>
        <dbReference type="PROSITE" id="PS50006"/>
    </source>
</evidence>
<dbReference type="AlphaFoldDB" id="A0A6A6IHJ3"/>
<dbReference type="SUPFAM" id="SSF49879">
    <property type="entry name" value="SMAD/FHA domain"/>
    <property type="match status" value="1"/>
</dbReference>
<sequence length="616" mass="66453">MPAEATVEVTLRSSDGLDGFEERRFTIRPHATVNVGRASKNTQKPNLMMAADNAFIDSPVVSREHAVLSTDTATPTPSVLLTDSGSMHGTMVNGEKLEPRKPLKLSNGDVLQFGIDVTRNESFYVARKYTFESHVADDPFSHGFTVPEADSSEDDEVETDEALSAPPPRYGSQTNPVTIDDTEDITENIASPDIIEIEEDGVEVVIQDQPAPPNDETHEPRPSSSRETGIYFEETTNRNEPVSTQYAFVVDHSSDDGDYPSVYSSDEEESQGESDASQVGSESDSVVEPASDAEASDEEFGGNADAVRRRKMEVMLLNEQQKSTPESKPPIPGPSTSSVTSPALPTPPMVPAPQRQEPLSFFGQSPSKAAPRAAEAELPAIDACMGPMSMFDDTFGDSILDFSIHAPHREHNSLRWFADESPPTNMFSHSNAEYSPDLFGRPSRSAAGSSFQPQLYATPQPQPFSDHTWTPQRHHQESMASVSATATGVETPSPAPTSEVSSAPPQPVRRTKVSIPEIVEDAPQQPPTPTSITGSLKRKADVLDEEDAVEECAAPAEADMPIAPAIEVRSTPTEERPKKRIRGIGGAMTQAAAYLIPGAALTVAVITSLPEGFWLA</sequence>
<evidence type="ECO:0000256" key="1">
    <source>
        <dbReference type="SAM" id="MobiDB-lite"/>
    </source>
</evidence>
<feature type="compositionally biased region" description="Polar residues" evidence="1">
    <location>
        <begin position="446"/>
        <end position="471"/>
    </location>
</feature>
<feature type="region of interest" description="Disordered" evidence="1">
    <location>
        <begin position="318"/>
        <end position="374"/>
    </location>
</feature>
<reference evidence="3" key="1">
    <citation type="journal article" date="2020" name="Stud. Mycol.">
        <title>101 Dothideomycetes genomes: a test case for predicting lifestyles and emergence of pathogens.</title>
        <authorList>
            <person name="Haridas S."/>
            <person name="Albert R."/>
            <person name="Binder M."/>
            <person name="Bloem J."/>
            <person name="Labutti K."/>
            <person name="Salamov A."/>
            <person name="Andreopoulos B."/>
            <person name="Baker S."/>
            <person name="Barry K."/>
            <person name="Bills G."/>
            <person name="Bluhm B."/>
            <person name="Cannon C."/>
            <person name="Castanera R."/>
            <person name="Culley D."/>
            <person name="Daum C."/>
            <person name="Ezra D."/>
            <person name="Gonzalez J."/>
            <person name="Henrissat B."/>
            <person name="Kuo A."/>
            <person name="Liang C."/>
            <person name="Lipzen A."/>
            <person name="Lutzoni F."/>
            <person name="Magnuson J."/>
            <person name="Mondo S."/>
            <person name="Nolan M."/>
            <person name="Ohm R."/>
            <person name="Pangilinan J."/>
            <person name="Park H.-J."/>
            <person name="Ramirez L."/>
            <person name="Alfaro M."/>
            <person name="Sun H."/>
            <person name="Tritt A."/>
            <person name="Yoshinaga Y."/>
            <person name="Zwiers L.-H."/>
            <person name="Turgeon B."/>
            <person name="Goodwin S."/>
            <person name="Spatafora J."/>
            <person name="Crous P."/>
            <person name="Grigoriev I."/>
        </authorList>
    </citation>
    <scope>NUCLEOTIDE SEQUENCE</scope>
    <source>
        <strain evidence="3">CBS 122368</strain>
    </source>
</reference>
<dbReference type="InterPro" id="IPR051176">
    <property type="entry name" value="Cent_Immune-Sig_Mod"/>
</dbReference>